<dbReference type="Pfam" id="PF13515">
    <property type="entry name" value="FUSC_2"/>
    <property type="match status" value="1"/>
</dbReference>
<dbReference type="STRING" id="395961.Cyan7425_3675"/>
<evidence type="ECO:0000256" key="3">
    <source>
        <dbReference type="ARBA" id="ARBA00022475"/>
    </source>
</evidence>
<feature type="domain" description="Integral membrane bound transporter" evidence="9">
    <location>
        <begin position="15"/>
        <end position="138"/>
    </location>
</feature>
<feature type="transmembrane region" description="Helical" evidence="8">
    <location>
        <begin position="486"/>
        <end position="504"/>
    </location>
</feature>
<feature type="transmembrane region" description="Helical" evidence="8">
    <location>
        <begin position="416"/>
        <end position="433"/>
    </location>
</feature>
<dbReference type="EMBL" id="CP001344">
    <property type="protein sequence ID" value="ACL45995.1"/>
    <property type="molecule type" value="Genomic_DNA"/>
</dbReference>
<evidence type="ECO:0000256" key="6">
    <source>
        <dbReference type="ARBA" id="ARBA00023136"/>
    </source>
</evidence>
<sequence length="708" mass="78424">MILKHALKTAVAAGILAALFQNSDLAHIQYPVMGLIATMLTSVGDTVKAGWGRLGGSAVAGVFATLILSVFGSNPITGGIVLLLASLFCELLGWKALVSQVGVFSALIVGEPALGKEPGLYTIQRIWDNGIGVVVATAVTFFFWPERPRQMLQKHLSQILEHTDQCLQQIVQGGEIARTGLEQSIAAILQLAKASETLLERSLYGFLGRQLVQDNWSDLIARERRLRRHLLAMTRILREENQNPLLVLFTEELEQLAHRVSTNIAVINNLIQQQRSDRISKPEIPPLEQHLSTIMNRLDQMRQTGEIRNYPLHDVIHFYDFLSSLTRLIQELDQLAIQLQIQNHRTPPIRVSWKLSLHSIPIAQIKHYLKVAIALGLTLAIANFFHLEYGYYVALSLVVAMQPTLGKGIDAGKQRVLGTGIGALVAIALVNTLGSHPFTVALGVALTMLGCDYFGMASAGYKGGCFLVAIALMVHSSEPNSYIWGRFFETFLGILIAMLFSILLPPQTATAKINPGLHQTFNQLARLYEQIMEAYLTEQDAAIAIDPLIEQIRRGINTQTALQSESKVELIDGFRSAILQRRWNFMISYERTLFSSIFSLQHAIDQATSGGLKQLFLPELEDAKQQNILAIKAMAGALDSPPNSQLFTAMLIPLQSIEQKLEKSRSSGVTTTYEMSEVISFYAILSALREISENLAQMAKNWPERQPD</sequence>
<keyword evidence="2" id="KW-0813">Transport</keyword>
<feature type="transmembrane region" description="Helical" evidence="8">
    <location>
        <begin position="453"/>
        <end position="474"/>
    </location>
</feature>
<evidence type="ECO:0000313" key="10">
    <source>
        <dbReference type="EMBL" id="ACL45995.1"/>
    </source>
</evidence>
<gene>
    <name evidence="10" type="ordered locus">Cyan7425_3675</name>
</gene>
<accession>B8HSL2</accession>
<keyword evidence="3" id="KW-1003">Cell membrane</keyword>
<proteinExistence type="inferred from homology"/>
<dbReference type="InterPro" id="IPR006726">
    <property type="entry name" value="PHBA_efflux_AaeB/fusaric-R"/>
</dbReference>
<evidence type="ECO:0000256" key="4">
    <source>
        <dbReference type="ARBA" id="ARBA00022692"/>
    </source>
</evidence>
<dbReference type="HOGENOM" id="CLU_376770_0_0_3"/>
<organism evidence="10">
    <name type="scientific">Cyanothece sp. (strain PCC 7425 / ATCC 29141)</name>
    <dbReference type="NCBI Taxonomy" id="395961"/>
    <lineage>
        <taxon>Bacteria</taxon>
        <taxon>Bacillati</taxon>
        <taxon>Cyanobacteriota</taxon>
        <taxon>Cyanophyceae</taxon>
        <taxon>Gomontiellales</taxon>
        <taxon>Cyanothecaceae</taxon>
        <taxon>Cyanothece</taxon>
    </lineage>
</organism>
<dbReference type="PANTHER" id="PTHR30509">
    <property type="entry name" value="P-HYDROXYBENZOIC ACID EFFLUX PUMP SUBUNIT-RELATED"/>
    <property type="match status" value="1"/>
</dbReference>
<comment type="subcellular location">
    <subcellularLocation>
        <location evidence="1">Cell membrane</location>
        <topology evidence="1">Multi-pass membrane protein</topology>
    </subcellularLocation>
</comment>
<evidence type="ECO:0000259" key="9">
    <source>
        <dbReference type="Pfam" id="PF13515"/>
    </source>
</evidence>
<feature type="transmembrane region" description="Helical" evidence="8">
    <location>
        <begin position="50"/>
        <end position="71"/>
    </location>
</feature>
<dbReference type="PANTHER" id="PTHR30509:SF9">
    <property type="entry name" value="MULTIDRUG RESISTANCE PROTEIN MDTO"/>
    <property type="match status" value="1"/>
</dbReference>
<evidence type="ECO:0000256" key="2">
    <source>
        <dbReference type="ARBA" id="ARBA00022448"/>
    </source>
</evidence>
<keyword evidence="4 8" id="KW-0812">Transmembrane</keyword>
<evidence type="ECO:0000256" key="1">
    <source>
        <dbReference type="ARBA" id="ARBA00004651"/>
    </source>
</evidence>
<dbReference type="InterPro" id="IPR049453">
    <property type="entry name" value="Memb_transporter_dom"/>
</dbReference>
<protein>
    <recommendedName>
        <fullName evidence="9">Integral membrane bound transporter domain-containing protein</fullName>
    </recommendedName>
</protein>
<reference evidence="10" key="1">
    <citation type="submission" date="2009-01" db="EMBL/GenBank/DDBJ databases">
        <title>Complete sequence of chromosome Cyanothece sp. PCC 7425.</title>
        <authorList>
            <consortium name="US DOE Joint Genome Institute"/>
            <person name="Lucas S."/>
            <person name="Copeland A."/>
            <person name="Lapidus A."/>
            <person name="Glavina del Rio T."/>
            <person name="Dalin E."/>
            <person name="Tice H."/>
            <person name="Bruce D."/>
            <person name="Goodwin L."/>
            <person name="Pitluck S."/>
            <person name="Sims D."/>
            <person name="Meineke L."/>
            <person name="Brettin T."/>
            <person name="Detter J.C."/>
            <person name="Han C."/>
            <person name="Larimer F."/>
            <person name="Land M."/>
            <person name="Hauser L."/>
            <person name="Kyrpides N."/>
            <person name="Ovchinnikova G."/>
            <person name="Liberton M."/>
            <person name="Stoeckel J."/>
            <person name="Banerjee A."/>
            <person name="Singh A."/>
            <person name="Page L."/>
            <person name="Sato H."/>
            <person name="Zhao L."/>
            <person name="Sherman L."/>
            <person name="Pakrasi H."/>
            <person name="Richardson P."/>
        </authorList>
    </citation>
    <scope>NUCLEOTIDE SEQUENCE</scope>
    <source>
        <strain evidence="10">PCC 7425</strain>
    </source>
</reference>
<feature type="transmembrane region" description="Helical" evidence="8">
    <location>
        <begin position="126"/>
        <end position="144"/>
    </location>
</feature>
<dbReference type="KEGG" id="cyn:Cyan7425_3675"/>
<dbReference type="GO" id="GO:0005886">
    <property type="term" value="C:plasma membrane"/>
    <property type="evidence" value="ECO:0007669"/>
    <property type="project" value="UniProtKB-SubCell"/>
</dbReference>
<keyword evidence="6 8" id="KW-0472">Membrane</keyword>
<dbReference type="OrthoDB" id="9256014at2"/>
<feature type="transmembrane region" description="Helical" evidence="8">
    <location>
        <begin position="78"/>
        <end position="97"/>
    </location>
</feature>
<comment type="similarity">
    <text evidence="7">Belongs to the YccS/YhfK family.</text>
</comment>
<feature type="transmembrane region" description="Helical" evidence="8">
    <location>
        <begin position="368"/>
        <end position="385"/>
    </location>
</feature>
<keyword evidence="5 8" id="KW-1133">Transmembrane helix</keyword>
<dbReference type="AlphaFoldDB" id="B8HSL2"/>
<dbReference type="eggNOG" id="COG4129">
    <property type="taxonomic scope" value="Bacteria"/>
</dbReference>
<name>B8HSL2_CYAP4</name>
<evidence type="ECO:0000256" key="5">
    <source>
        <dbReference type="ARBA" id="ARBA00022989"/>
    </source>
</evidence>
<dbReference type="GO" id="GO:0022857">
    <property type="term" value="F:transmembrane transporter activity"/>
    <property type="evidence" value="ECO:0007669"/>
    <property type="project" value="InterPro"/>
</dbReference>
<dbReference type="Pfam" id="PF04632">
    <property type="entry name" value="FUSC"/>
    <property type="match status" value="1"/>
</dbReference>
<evidence type="ECO:0000256" key="7">
    <source>
        <dbReference type="ARBA" id="ARBA00043993"/>
    </source>
</evidence>
<evidence type="ECO:0000256" key="8">
    <source>
        <dbReference type="SAM" id="Phobius"/>
    </source>
</evidence>